<keyword evidence="5 10" id="KW-0805">Transcription regulation</keyword>
<keyword evidence="8 10" id="KW-0675">Receptor</keyword>
<proteinExistence type="inferred from homology"/>
<evidence type="ECO:0000256" key="1">
    <source>
        <dbReference type="ARBA" id="ARBA00004123"/>
    </source>
</evidence>
<evidence type="ECO:0000256" key="8">
    <source>
        <dbReference type="ARBA" id="ARBA00023170"/>
    </source>
</evidence>
<dbReference type="PANTHER" id="PTHR24085">
    <property type="entry name" value="NUCLEAR HORMONE RECEPTOR"/>
    <property type="match status" value="1"/>
</dbReference>
<evidence type="ECO:0000259" key="11">
    <source>
        <dbReference type="PROSITE" id="PS51030"/>
    </source>
</evidence>
<keyword evidence="13" id="KW-1185">Reference proteome</keyword>
<comment type="similarity">
    <text evidence="10">Belongs to the nuclear hormone receptor family.</text>
</comment>
<dbReference type="PROSITE" id="PS51843">
    <property type="entry name" value="NR_LBD"/>
    <property type="match status" value="1"/>
</dbReference>
<dbReference type="PRINTS" id="PR00398">
    <property type="entry name" value="STRDHORMONER"/>
</dbReference>
<dbReference type="PROSITE" id="PS51030">
    <property type="entry name" value="NUCLEAR_REC_DBD_2"/>
    <property type="match status" value="1"/>
</dbReference>
<reference evidence="14" key="1">
    <citation type="submission" date="2022-11" db="UniProtKB">
        <authorList>
            <consortium name="WormBaseParasite"/>
        </authorList>
    </citation>
    <scope>IDENTIFICATION</scope>
</reference>
<dbReference type="SMART" id="SM00399">
    <property type="entry name" value="ZnF_C4"/>
    <property type="match status" value="1"/>
</dbReference>
<evidence type="ECO:0000256" key="6">
    <source>
        <dbReference type="ARBA" id="ARBA00023125"/>
    </source>
</evidence>
<dbReference type="Proteomes" id="UP000887565">
    <property type="component" value="Unplaced"/>
</dbReference>
<dbReference type="GO" id="GO:0008270">
    <property type="term" value="F:zinc ion binding"/>
    <property type="evidence" value="ECO:0007669"/>
    <property type="project" value="UniProtKB-KW"/>
</dbReference>
<comment type="subcellular location">
    <subcellularLocation>
        <location evidence="1 10">Nucleus</location>
    </subcellularLocation>
</comment>
<sequence>MVGLLWTFPSPATSPSSLCSVCSDKASGYHYGVISCEGCKGFFRRTVQKSIKYVCHKHADCEITKASRNRCQACRFQKCLGCGMSKESVRQDRNRKRKQNKEEDETSQLVFDWHQALKMALKAYRRFGLSSSVEENFRLADECGGQKALLNKQLDSKLQAYASQMLDFDELKSSTKSTLIRFAAIEIIALRCAYLLNCNKENSDTKFVSSKDTHFDRTVYLLAEDISTLHISEEELTLLSALCLINQRPYVDSEDISKIDAIRDMLQKALYVQVRLKNDVDPLDVLADMMSSLSLLTTLYTNEADINNNPETPSSENVSSQILIRAADSTLITKKDNYDSTNLADLLAN</sequence>
<evidence type="ECO:0000256" key="2">
    <source>
        <dbReference type="ARBA" id="ARBA00022723"/>
    </source>
</evidence>
<evidence type="ECO:0000256" key="3">
    <source>
        <dbReference type="ARBA" id="ARBA00022771"/>
    </source>
</evidence>
<evidence type="ECO:0000256" key="4">
    <source>
        <dbReference type="ARBA" id="ARBA00022833"/>
    </source>
</evidence>
<keyword evidence="2 10" id="KW-0479">Metal-binding</keyword>
<feature type="domain" description="NR LBD" evidence="12">
    <location>
        <begin position="120"/>
        <end position="329"/>
    </location>
</feature>
<dbReference type="InterPro" id="IPR013088">
    <property type="entry name" value="Znf_NHR/GATA"/>
</dbReference>
<keyword evidence="7 10" id="KW-0804">Transcription</keyword>
<evidence type="ECO:0000256" key="7">
    <source>
        <dbReference type="ARBA" id="ARBA00023163"/>
    </source>
</evidence>
<dbReference type="InterPro" id="IPR001628">
    <property type="entry name" value="Znf_hrmn_rcpt"/>
</dbReference>
<dbReference type="Pfam" id="PF00105">
    <property type="entry name" value="zf-C4"/>
    <property type="match status" value="1"/>
</dbReference>
<dbReference type="PANTHER" id="PTHR24085:SF9">
    <property type="match status" value="1"/>
</dbReference>
<dbReference type="GO" id="GO:0005667">
    <property type="term" value="C:transcription regulator complex"/>
    <property type="evidence" value="ECO:0007669"/>
    <property type="project" value="TreeGrafter"/>
</dbReference>
<dbReference type="SUPFAM" id="SSF48508">
    <property type="entry name" value="Nuclear receptor ligand-binding domain"/>
    <property type="match status" value="1"/>
</dbReference>
<protein>
    <submittedName>
        <fullName evidence="14">Uncharacterized protein</fullName>
    </submittedName>
</protein>
<dbReference type="SUPFAM" id="SSF57716">
    <property type="entry name" value="Glucocorticoid receptor-like (DNA-binding domain)"/>
    <property type="match status" value="1"/>
</dbReference>
<dbReference type="AlphaFoldDB" id="A0A915HVN3"/>
<evidence type="ECO:0000256" key="5">
    <source>
        <dbReference type="ARBA" id="ARBA00023015"/>
    </source>
</evidence>
<dbReference type="GO" id="GO:0000978">
    <property type="term" value="F:RNA polymerase II cis-regulatory region sequence-specific DNA binding"/>
    <property type="evidence" value="ECO:0007669"/>
    <property type="project" value="TreeGrafter"/>
</dbReference>
<feature type="domain" description="Nuclear receptor" evidence="11">
    <location>
        <begin position="16"/>
        <end position="91"/>
    </location>
</feature>
<dbReference type="Gene3D" id="1.10.565.10">
    <property type="entry name" value="Retinoid X Receptor"/>
    <property type="match status" value="1"/>
</dbReference>
<dbReference type="GO" id="GO:0071376">
    <property type="term" value="P:cellular response to corticotropin-releasing hormone stimulus"/>
    <property type="evidence" value="ECO:0007669"/>
    <property type="project" value="TreeGrafter"/>
</dbReference>
<keyword evidence="9 10" id="KW-0539">Nucleus</keyword>
<dbReference type="FunFam" id="3.30.50.10:FF:000006">
    <property type="entry name" value="Nuclear receptor subfamily 5 group A member"/>
    <property type="match status" value="1"/>
</dbReference>
<keyword evidence="4 10" id="KW-0862">Zinc</keyword>
<keyword evidence="6 10" id="KW-0238">DNA-binding</keyword>
<dbReference type="InterPro" id="IPR000536">
    <property type="entry name" value="Nucl_hrmn_rcpt_lig-bd"/>
</dbReference>
<dbReference type="InterPro" id="IPR035500">
    <property type="entry name" value="NHR-like_dom_sf"/>
</dbReference>
<organism evidence="13 14">
    <name type="scientific">Romanomermis culicivorax</name>
    <name type="common">Nematode worm</name>
    <dbReference type="NCBI Taxonomy" id="13658"/>
    <lineage>
        <taxon>Eukaryota</taxon>
        <taxon>Metazoa</taxon>
        <taxon>Ecdysozoa</taxon>
        <taxon>Nematoda</taxon>
        <taxon>Enoplea</taxon>
        <taxon>Dorylaimia</taxon>
        <taxon>Mermithida</taxon>
        <taxon>Mermithoidea</taxon>
        <taxon>Mermithidae</taxon>
        <taxon>Romanomermis</taxon>
    </lineage>
</organism>
<dbReference type="InterPro" id="IPR001723">
    <property type="entry name" value="Nuclear_hrmn_rcpt"/>
</dbReference>
<evidence type="ECO:0000259" key="12">
    <source>
        <dbReference type="PROSITE" id="PS51843"/>
    </source>
</evidence>
<accession>A0A915HVN3</accession>
<dbReference type="Gene3D" id="3.30.50.10">
    <property type="entry name" value="Erythroid Transcription Factor GATA-1, subunit A"/>
    <property type="match status" value="1"/>
</dbReference>
<dbReference type="OMA" id="HADCEIT"/>
<dbReference type="PRINTS" id="PR00047">
    <property type="entry name" value="STROIDFINGER"/>
</dbReference>
<dbReference type="Pfam" id="PF00104">
    <property type="entry name" value="Hormone_recep"/>
    <property type="match status" value="1"/>
</dbReference>
<evidence type="ECO:0000313" key="14">
    <source>
        <dbReference type="WBParaSite" id="nRc.2.0.1.t05607-RA"/>
    </source>
</evidence>
<evidence type="ECO:0000313" key="13">
    <source>
        <dbReference type="Proteomes" id="UP000887565"/>
    </source>
</evidence>
<evidence type="ECO:0000256" key="9">
    <source>
        <dbReference type="ARBA" id="ARBA00023242"/>
    </source>
</evidence>
<keyword evidence="3 10" id="KW-0863">Zinc-finger</keyword>
<dbReference type="PROSITE" id="PS00031">
    <property type="entry name" value="NUCLEAR_REC_DBD_1"/>
    <property type="match status" value="1"/>
</dbReference>
<dbReference type="GO" id="GO:0005634">
    <property type="term" value="C:nucleus"/>
    <property type="evidence" value="ECO:0007669"/>
    <property type="project" value="UniProtKB-SubCell"/>
</dbReference>
<dbReference type="CDD" id="cd06916">
    <property type="entry name" value="NR_DBD_like"/>
    <property type="match status" value="1"/>
</dbReference>
<dbReference type="GO" id="GO:0000981">
    <property type="term" value="F:DNA-binding transcription factor activity, RNA polymerase II-specific"/>
    <property type="evidence" value="ECO:0007669"/>
    <property type="project" value="TreeGrafter"/>
</dbReference>
<evidence type="ECO:0000256" key="10">
    <source>
        <dbReference type="RuleBase" id="RU004334"/>
    </source>
</evidence>
<name>A0A915HVN3_ROMCU</name>
<dbReference type="WBParaSite" id="nRc.2.0.1.t05607-RA">
    <property type="protein sequence ID" value="nRc.2.0.1.t05607-RA"/>
    <property type="gene ID" value="nRc.2.0.1.g05607"/>
</dbReference>
<dbReference type="GO" id="GO:0035259">
    <property type="term" value="F:nuclear glucocorticoid receptor binding"/>
    <property type="evidence" value="ECO:0007669"/>
    <property type="project" value="TreeGrafter"/>
</dbReference>
<dbReference type="SMART" id="SM00430">
    <property type="entry name" value="HOLI"/>
    <property type="match status" value="1"/>
</dbReference>